<gene>
    <name evidence="1" type="ORF">GAH_01772</name>
</gene>
<sequence>MNKCPICGHELSVEEDSNEVTKVSRKCRKCGFEAVDYAMKH</sequence>
<dbReference type="InParanoid" id="A0A0F7IEW1"/>
<organism evidence="1 2">
    <name type="scientific">Geoglobus ahangari</name>
    <dbReference type="NCBI Taxonomy" id="113653"/>
    <lineage>
        <taxon>Archaea</taxon>
        <taxon>Methanobacteriati</taxon>
        <taxon>Methanobacteriota</taxon>
        <taxon>Archaeoglobi</taxon>
        <taxon>Archaeoglobales</taxon>
        <taxon>Archaeoglobaceae</taxon>
        <taxon>Geoglobus</taxon>
    </lineage>
</organism>
<dbReference type="EMBL" id="CP011267">
    <property type="protein sequence ID" value="AKG90949.1"/>
    <property type="molecule type" value="Genomic_DNA"/>
</dbReference>
<accession>A0A0F7IEW1</accession>
<dbReference type="Proteomes" id="UP000034723">
    <property type="component" value="Chromosome"/>
</dbReference>
<dbReference type="AlphaFoldDB" id="A0A0F7IEW1"/>
<proteinExistence type="predicted"/>
<dbReference type="RefSeq" id="WP_281173926.1">
    <property type="nucleotide sequence ID" value="NZ_CP011267.1"/>
</dbReference>
<name>A0A0F7IEW1_9EURY</name>
<reference evidence="1 2" key="1">
    <citation type="submission" date="2015-04" db="EMBL/GenBank/DDBJ databases">
        <title>The complete genome sequence of the hyperthermophilic, obligate iron-reducing archaeon Geoglobus ahangari strain 234T.</title>
        <authorList>
            <person name="Manzella M.P."/>
            <person name="Holmes D.E."/>
            <person name="Rocheleau J.M."/>
            <person name="Chung A."/>
            <person name="Reguera G."/>
            <person name="Kashefi K."/>
        </authorList>
    </citation>
    <scope>NUCLEOTIDE SEQUENCE [LARGE SCALE GENOMIC DNA]</scope>
    <source>
        <strain evidence="1 2">234</strain>
    </source>
</reference>
<protein>
    <submittedName>
        <fullName evidence="1">Uncharacterized protein</fullName>
    </submittedName>
</protein>
<dbReference type="KEGG" id="gah:GAH_01772"/>
<evidence type="ECO:0000313" key="2">
    <source>
        <dbReference type="Proteomes" id="UP000034723"/>
    </source>
</evidence>
<dbReference type="HOGENOM" id="CLU_3263644_0_0_2"/>
<evidence type="ECO:0000313" key="1">
    <source>
        <dbReference type="EMBL" id="AKG90949.1"/>
    </source>
</evidence>
<dbReference type="GeneID" id="80458459"/>
<keyword evidence="2" id="KW-1185">Reference proteome</keyword>